<accession>A0ABX2ID19</accession>
<gene>
    <name evidence="2" type="ORF">G5A70_12280</name>
</gene>
<sequence>MKKPQIDAEKKKKWDNFWYYYKYHVLAGAFILFCIIIFVKDMRGKVSYDYTVAFLGEYGIAQEDSTKLQKWFEEHAEDLNGDGEVHVQIADYSMPSDDSETVDPQMVMASQTKLTVDMQEGTSMIYFVSQGNYDKFKDMGVFPEDWETYKKAEDCSGYQEAGSPVSIKGTGITMRIVGEIEDQKTRESWEKYYDASEKLMNAFTGE</sequence>
<keyword evidence="1" id="KW-1133">Transmembrane helix</keyword>
<evidence type="ECO:0000313" key="2">
    <source>
        <dbReference type="EMBL" id="NSJ86931.1"/>
    </source>
</evidence>
<organism evidence="2 3">
    <name type="scientific">Blautia hansenii</name>
    <name type="common">Ruminococcus hansenii</name>
    <dbReference type="NCBI Taxonomy" id="1322"/>
    <lineage>
        <taxon>Bacteria</taxon>
        <taxon>Bacillati</taxon>
        <taxon>Bacillota</taxon>
        <taxon>Clostridia</taxon>
        <taxon>Lachnospirales</taxon>
        <taxon>Lachnospiraceae</taxon>
        <taxon>Blautia</taxon>
    </lineage>
</organism>
<keyword evidence="1" id="KW-0812">Transmembrane</keyword>
<comment type="caution">
    <text evidence="2">The sequence shown here is derived from an EMBL/GenBank/DDBJ whole genome shotgun (WGS) entry which is preliminary data.</text>
</comment>
<protein>
    <submittedName>
        <fullName evidence="2">Uncharacterized protein</fullName>
    </submittedName>
</protein>
<dbReference type="RefSeq" id="WP_173749928.1">
    <property type="nucleotide sequence ID" value="NZ_JAAITA010000019.1"/>
</dbReference>
<proteinExistence type="predicted"/>
<dbReference type="Proteomes" id="UP000822142">
    <property type="component" value="Unassembled WGS sequence"/>
</dbReference>
<keyword evidence="1" id="KW-0472">Membrane</keyword>
<feature type="transmembrane region" description="Helical" evidence="1">
    <location>
        <begin position="20"/>
        <end position="39"/>
    </location>
</feature>
<evidence type="ECO:0000256" key="1">
    <source>
        <dbReference type="SAM" id="Phobius"/>
    </source>
</evidence>
<keyword evidence="3" id="KW-1185">Reference proteome</keyword>
<evidence type="ECO:0000313" key="3">
    <source>
        <dbReference type="Proteomes" id="UP000822142"/>
    </source>
</evidence>
<name>A0ABX2ID19_BLAHA</name>
<reference evidence="2 3" key="1">
    <citation type="journal article" date="2020" name="Cell Host Microbe">
        <title>Functional and Genomic Variation between Human-Derived Isolates of Lachnospiraceae Reveals Inter- and Intra-Species Diversity.</title>
        <authorList>
            <person name="Sorbara M.T."/>
            <person name="Littmann E.R."/>
            <person name="Fontana E."/>
            <person name="Moody T.U."/>
            <person name="Kohout C.E."/>
            <person name="Gjonbalaj M."/>
            <person name="Eaton V."/>
            <person name="Seok R."/>
            <person name="Leiner I.M."/>
            <person name="Pamer E.G."/>
        </authorList>
    </citation>
    <scope>NUCLEOTIDE SEQUENCE [LARGE SCALE GENOMIC DNA]</scope>
    <source>
        <strain evidence="2 3">MSK.15.26</strain>
    </source>
</reference>
<dbReference type="EMBL" id="JAAITA010000019">
    <property type="protein sequence ID" value="NSJ86931.1"/>
    <property type="molecule type" value="Genomic_DNA"/>
</dbReference>